<dbReference type="PROSITE" id="PS50297">
    <property type="entry name" value="ANK_REP_REGION"/>
    <property type="match status" value="2"/>
</dbReference>
<evidence type="ECO:0000313" key="6">
    <source>
        <dbReference type="Proteomes" id="UP000186601"/>
    </source>
</evidence>
<dbReference type="InterPro" id="IPR036770">
    <property type="entry name" value="Ankyrin_rpt-contain_sf"/>
</dbReference>
<dbReference type="InterPro" id="IPR002110">
    <property type="entry name" value="Ankyrin_rpt"/>
</dbReference>
<dbReference type="OrthoDB" id="194358at2759"/>
<reference evidence="5 6" key="1">
    <citation type="submission" date="2018-02" db="EMBL/GenBank/DDBJ databases">
        <title>Genome sequence of the basidiomycete white-rot fungus Phlebia centrifuga.</title>
        <authorList>
            <person name="Granchi Z."/>
            <person name="Peng M."/>
            <person name="de Vries R.P."/>
            <person name="Hilden K."/>
            <person name="Makela M.R."/>
            <person name="Grigoriev I."/>
            <person name="Riley R."/>
        </authorList>
    </citation>
    <scope>NUCLEOTIDE SEQUENCE [LARGE SCALE GENOMIC DNA]</scope>
    <source>
        <strain evidence="5 6">FBCC195</strain>
    </source>
</reference>
<dbReference type="STRING" id="98765.A0A2R6Q2D7"/>
<dbReference type="SUPFAM" id="SSF48403">
    <property type="entry name" value="Ankyrin repeat"/>
    <property type="match status" value="1"/>
</dbReference>
<dbReference type="InterPro" id="IPR050776">
    <property type="entry name" value="Ank_Repeat/CDKN_Inhibitor"/>
</dbReference>
<dbReference type="PANTHER" id="PTHR24201">
    <property type="entry name" value="ANK_REP_REGION DOMAIN-CONTAINING PROTEIN"/>
    <property type="match status" value="1"/>
</dbReference>
<dbReference type="Gene3D" id="1.25.40.20">
    <property type="entry name" value="Ankyrin repeat-containing domain"/>
    <property type="match status" value="3"/>
</dbReference>
<keyword evidence="1" id="KW-0677">Repeat</keyword>
<dbReference type="SMART" id="SM00248">
    <property type="entry name" value="ANK"/>
    <property type="match status" value="5"/>
</dbReference>
<protein>
    <submittedName>
        <fullName evidence="5">Uncharacterized protein</fullName>
    </submittedName>
</protein>
<gene>
    <name evidence="5" type="ORF">PHLCEN_2v4085</name>
</gene>
<dbReference type="EMBL" id="MLYV02000404">
    <property type="protein sequence ID" value="PSS01010.1"/>
    <property type="molecule type" value="Genomic_DNA"/>
</dbReference>
<organism evidence="5 6">
    <name type="scientific">Hermanssonia centrifuga</name>
    <dbReference type="NCBI Taxonomy" id="98765"/>
    <lineage>
        <taxon>Eukaryota</taxon>
        <taxon>Fungi</taxon>
        <taxon>Dikarya</taxon>
        <taxon>Basidiomycota</taxon>
        <taxon>Agaricomycotina</taxon>
        <taxon>Agaricomycetes</taxon>
        <taxon>Polyporales</taxon>
        <taxon>Meruliaceae</taxon>
        <taxon>Hermanssonia</taxon>
    </lineage>
</organism>
<name>A0A2R6Q2D7_9APHY</name>
<evidence type="ECO:0000256" key="3">
    <source>
        <dbReference type="PROSITE-ProRule" id="PRU00023"/>
    </source>
</evidence>
<accession>A0A2R6Q2D7</accession>
<feature type="repeat" description="ANK" evidence="3">
    <location>
        <begin position="334"/>
        <end position="366"/>
    </location>
</feature>
<proteinExistence type="predicted"/>
<dbReference type="Pfam" id="PF12796">
    <property type="entry name" value="Ank_2"/>
    <property type="match status" value="1"/>
</dbReference>
<evidence type="ECO:0000256" key="2">
    <source>
        <dbReference type="ARBA" id="ARBA00023043"/>
    </source>
</evidence>
<evidence type="ECO:0000313" key="5">
    <source>
        <dbReference type="EMBL" id="PSS01010.1"/>
    </source>
</evidence>
<comment type="caution">
    <text evidence="5">The sequence shown here is derived from an EMBL/GenBank/DDBJ whole genome shotgun (WGS) entry which is preliminary data.</text>
</comment>
<dbReference type="Proteomes" id="UP000186601">
    <property type="component" value="Unassembled WGS sequence"/>
</dbReference>
<dbReference type="PROSITE" id="PS50088">
    <property type="entry name" value="ANK_REPEAT"/>
    <property type="match status" value="2"/>
</dbReference>
<keyword evidence="2 3" id="KW-0040">ANK repeat</keyword>
<sequence>MSTSGPDAGQDDMHEPPIMSGRPSEASHSEDHSMPTTQRKGAGNSKPLQCENPCECCCHDTKLTRASPPWLAPLFGNLYLPCSFFRRSLTSCNIQTCRRTQKNRQIAKIKFFFPSWFIAVDMKIRLQVFPVHLCLQTPRRVPRTSPIFRCIQRIDIEGVKELLVSGKASVNDVDERGWSVLHHAADLVDYHPYDQACGMLQFLVDEGAHTEWEEEQFHWTPLQFLQQYGLLQQQQESNTGAVSLIQTKIAGPILHGNLIDAWEDWLERCDFSDVHRAVLTNRTRNTSLKDMLASTVADINAPCRRMGRTPLEWGIYLHIPNVVETLLECGADVHKGYPLHQAIFLGDLDALKLLIHAGADLNLQIGDGQTPLHIAAYYGEIEFVEELIRICGDTLNLDVLDNDGHSALDTAKAHRIHYIEMGWQTDGHDKIILTLSKLQKSSDGMPECSRQTHACIEAIEDLRVPGSFPMN</sequence>
<evidence type="ECO:0000256" key="1">
    <source>
        <dbReference type="ARBA" id="ARBA00022737"/>
    </source>
</evidence>
<evidence type="ECO:0000256" key="4">
    <source>
        <dbReference type="SAM" id="MobiDB-lite"/>
    </source>
</evidence>
<dbReference type="AlphaFoldDB" id="A0A2R6Q2D7"/>
<keyword evidence="6" id="KW-1185">Reference proteome</keyword>
<feature type="repeat" description="ANK" evidence="3">
    <location>
        <begin position="367"/>
        <end position="389"/>
    </location>
</feature>
<feature type="region of interest" description="Disordered" evidence="4">
    <location>
        <begin position="1"/>
        <end position="47"/>
    </location>
</feature>